<evidence type="ECO:0000256" key="4">
    <source>
        <dbReference type="ARBA" id="ARBA00022729"/>
    </source>
</evidence>
<organism evidence="10 11">
    <name type="scientific">Anisodus acutangulus</name>
    <dbReference type="NCBI Taxonomy" id="402998"/>
    <lineage>
        <taxon>Eukaryota</taxon>
        <taxon>Viridiplantae</taxon>
        <taxon>Streptophyta</taxon>
        <taxon>Embryophyta</taxon>
        <taxon>Tracheophyta</taxon>
        <taxon>Spermatophyta</taxon>
        <taxon>Magnoliopsida</taxon>
        <taxon>eudicotyledons</taxon>
        <taxon>Gunneridae</taxon>
        <taxon>Pentapetalae</taxon>
        <taxon>asterids</taxon>
        <taxon>lamiids</taxon>
        <taxon>Solanales</taxon>
        <taxon>Solanaceae</taxon>
        <taxon>Solanoideae</taxon>
        <taxon>Hyoscyameae</taxon>
        <taxon>Anisodus</taxon>
    </lineage>
</organism>
<keyword evidence="4 7" id="KW-0732">Signal</keyword>
<dbReference type="SUPFAM" id="SSF52279">
    <property type="entry name" value="Beta-D-glucan exohydrolase, C-terminal domain"/>
    <property type="match status" value="1"/>
</dbReference>
<dbReference type="Proteomes" id="UP001152561">
    <property type="component" value="Unassembled WGS sequence"/>
</dbReference>
<dbReference type="PANTHER" id="PTHR30620">
    <property type="entry name" value="PERIPLASMIC BETA-GLUCOSIDASE-RELATED"/>
    <property type="match status" value="1"/>
</dbReference>
<dbReference type="GO" id="GO:0009251">
    <property type="term" value="P:glucan catabolic process"/>
    <property type="evidence" value="ECO:0007669"/>
    <property type="project" value="TreeGrafter"/>
</dbReference>
<feature type="signal peptide" evidence="7">
    <location>
        <begin position="1"/>
        <end position="16"/>
    </location>
</feature>
<dbReference type="InterPro" id="IPR001764">
    <property type="entry name" value="Glyco_hydro_3_N"/>
</dbReference>
<sequence>MKVFVLFCLWAVIVEAEYLKYKDPKQPMGARIRDLMKRMTLEEKIGQMTQIERKVASADVVKQYFIGSVLSGGGSVPAPKASAVDWINMVNEIQRGALSTRLGIPMIYGIDAVHGHNNVYNATIFPHNIGLGVTRDPDLVKRIGAATALEVRATGIPYAFAPCIAVCRDPRWGRCYESYSEDHKIVRTMTEIIPGLQGDLPANSRKGVPFVDGKSKVAACAKHFVGDGGTMRGIDENNTVINSNGLFDIHMPAYYDSIIKGVSTVMVSYSSWNGERMHANRDLVTDFLKDKLNFRGFVISDWQGIDRITSPPHANYTYSVQAGVSAGIDMIMVPENYTEFIDALTLLVKDDIIPMSRIDDAVKRILRVKFTMGLFENPLADLSLVNQLGSQEHRELAREAVRKSLVLLTNGKSNSQPLLPLPKKAPKILVAGTHADNLGYQCGGWTIEWQGVAGNDLTVGTTILSAIKKTVDPSTQVVYQQNPDANFVKSNEFDYAIVVAGEVPYAEMFGDSTNLTITEPGPSTINNICGAVKCVVVIVSGRPVVLEPYVDKIDALVAAWLPGTEGQGVADALFGDYGFTGKLARTWFKSVDQLPMNVGDRHYDPLFPFGFGLTTQPVKIN</sequence>
<dbReference type="AlphaFoldDB" id="A0A9Q1MJT5"/>
<dbReference type="PANTHER" id="PTHR30620:SF16">
    <property type="entry name" value="LYSOSOMAL BETA GLUCOSIDASE"/>
    <property type="match status" value="1"/>
</dbReference>
<proteinExistence type="inferred from homology"/>
<feature type="domain" description="Glycoside hydrolase family 3 N-terminal" evidence="8">
    <location>
        <begin position="40"/>
        <end position="368"/>
    </location>
</feature>
<evidence type="ECO:0000313" key="11">
    <source>
        <dbReference type="Proteomes" id="UP001152561"/>
    </source>
</evidence>
<dbReference type="EMBL" id="JAJAGQ010000006">
    <property type="protein sequence ID" value="KAJ8559689.1"/>
    <property type="molecule type" value="Genomic_DNA"/>
</dbReference>
<comment type="catalytic activity">
    <reaction evidence="1">
        <text>Hydrolysis of terminal, non-reducing beta-D-glucosyl residues with release of beta-D-glucose.</text>
        <dbReference type="EC" id="3.2.1.21"/>
    </reaction>
</comment>
<comment type="similarity">
    <text evidence="2">Belongs to the glycosyl hydrolase 3 family.</text>
</comment>
<reference evidence="11" key="1">
    <citation type="journal article" date="2023" name="Proc. Natl. Acad. Sci. U.S.A.">
        <title>Genomic and structural basis for evolution of tropane alkaloid biosynthesis.</title>
        <authorList>
            <person name="Wanga Y.-J."/>
            <person name="Taina T."/>
            <person name="Yua J.-Y."/>
            <person name="Lia J."/>
            <person name="Xua B."/>
            <person name="Chenc J."/>
            <person name="D'Auriad J.C."/>
            <person name="Huanga J.-P."/>
            <person name="Huanga S.-X."/>
        </authorList>
    </citation>
    <scope>NUCLEOTIDE SEQUENCE [LARGE SCALE GENOMIC DNA]</scope>
    <source>
        <strain evidence="11">cv. KIB-2019</strain>
    </source>
</reference>
<dbReference type="SUPFAM" id="SSF51445">
    <property type="entry name" value="(Trans)glycosidases"/>
    <property type="match status" value="1"/>
</dbReference>
<protein>
    <recommendedName>
        <fullName evidence="3">beta-glucosidase</fullName>
        <ecNumber evidence="3">3.2.1.21</ecNumber>
    </recommendedName>
</protein>
<evidence type="ECO:0000256" key="2">
    <source>
        <dbReference type="ARBA" id="ARBA00005336"/>
    </source>
</evidence>
<name>A0A9Q1MJT5_9SOLA</name>
<dbReference type="Pfam" id="PF00933">
    <property type="entry name" value="Glyco_hydro_3"/>
    <property type="match status" value="1"/>
</dbReference>
<dbReference type="InterPro" id="IPR017853">
    <property type="entry name" value="GH"/>
</dbReference>
<comment type="caution">
    <text evidence="10">The sequence shown here is derived from an EMBL/GenBank/DDBJ whole genome shotgun (WGS) entry which is preliminary data.</text>
</comment>
<dbReference type="PRINTS" id="PR00133">
    <property type="entry name" value="GLHYDRLASE3"/>
</dbReference>
<keyword evidence="5" id="KW-0378">Hydrolase</keyword>
<dbReference type="Gene3D" id="3.20.20.300">
    <property type="entry name" value="Glycoside hydrolase, family 3, N-terminal domain"/>
    <property type="match status" value="1"/>
</dbReference>
<evidence type="ECO:0000259" key="8">
    <source>
        <dbReference type="Pfam" id="PF00933"/>
    </source>
</evidence>
<keyword evidence="6" id="KW-0326">Glycosidase</keyword>
<dbReference type="FunFam" id="3.40.50.1700:FF:000002">
    <property type="entry name" value="Glycosyl hydrolase family protein"/>
    <property type="match status" value="1"/>
</dbReference>
<feature type="domain" description="Glycoside hydrolase family 3 C-terminal" evidence="9">
    <location>
        <begin position="406"/>
        <end position="614"/>
    </location>
</feature>
<evidence type="ECO:0000256" key="1">
    <source>
        <dbReference type="ARBA" id="ARBA00000448"/>
    </source>
</evidence>
<evidence type="ECO:0000256" key="6">
    <source>
        <dbReference type="ARBA" id="ARBA00023295"/>
    </source>
</evidence>
<dbReference type="EC" id="3.2.1.21" evidence="3"/>
<evidence type="ECO:0000313" key="10">
    <source>
        <dbReference type="EMBL" id="KAJ8559689.1"/>
    </source>
</evidence>
<dbReference type="Pfam" id="PF01915">
    <property type="entry name" value="Glyco_hydro_3_C"/>
    <property type="match status" value="1"/>
</dbReference>
<dbReference type="OrthoDB" id="47059at2759"/>
<evidence type="ECO:0000256" key="7">
    <source>
        <dbReference type="SAM" id="SignalP"/>
    </source>
</evidence>
<dbReference type="FunFam" id="3.20.20.300:FF:000003">
    <property type="entry name" value="Beta-D-glucan exohydrolase isoenzyme ExoI"/>
    <property type="match status" value="1"/>
</dbReference>
<dbReference type="GO" id="GO:0008422">
    <property type="term" value="F:beta-glucosidase activity"/>
    <property type="evidence" value="ECO:0007669"/>
    <property type="project" value="UniProtKB-EC"/>
</dbReference>
<evidence type="ECO:0000259" key="9">
    <source>
        <dbReference type="Pfam" id="PF01915"/>
    </source>
</evidence>
<accession>A0A9Q1MJT5</accession>
<dbReference type="InterPro" id="IPR036962">
    <property type="entry name" value="Glyco_hydro_3_N_sf"/>
</dbReference>
<dbReference type="InterPro" id="IPR002772">
    <property type="entry name" value="Glyco_hydro_3_C"/>
</dbReference>
<dbReference type="Gene3D" id="3.40.50.1700">
    <property type="entry name" value="Glycoside hydrolase family 3 C-terminal domain"/>
    <property type="match status" value="1"/>
</dbReference>
<gene>
    <name evidence="10" type="ORF">K7X08_003747</name>
</gene>
<evidence type="ECO:0000256" key="5">
    <source>
        <dbReference type="ARBA" id="ARBA00022801"/>
    </source>
</evidence>
<dbReference type="InterPro" id="IPR036881">
    <property type="entry name" value="Glyco_hydro_3_C_sf"/>
</dbReference>
<evidence type="ECO:0000256" key="3">
    <source>
        <dbReference type="ARBA" id="ARBA00012744"/>
    </source>
</evidence>
<keyword evidence="11" id="KW-1185">Reference proteome</keyword>
<feature type="chain" id="PRO_5040209744" description="beta-glucosidase" evidence="7">
    <location>
        <begin position="17"/>
        <end position="621"/>
    </location>
</feature>
<dbReference type="InterPro" id="IPR051915">
    <property type="entry name" value="Cellulose_Degrad_GH3"/>
</dbReference>